<dbReference type="InterPro" id="IPR014818">
    <property type="entry name" value="Phage/plasmid_primase_P4_C"/>
</dbReference>
<dbReference type="GeneID" id="80519037"/>
<evidence type="ECO:0000256" key="4">
    <source>
        <dbReference type="SAM" id="MobiDB-lite"/>
    </source>
</evidence>
<dbReference type="PANTHER" id="PTHR35372">
    <property type="entry name" value="ATP BINDING PROTEIN-RELATED"/>
    <property type="match status" value="1"/>
</dbReference>
<dbReference type="InterPro" id="IPR014015">
    <property type="entry name" value="Helicase_SF3_DNA-vir"/>
</dbReference>
<dbReference type="KEGG" id="vg:80519037"/>
<evidence type="ECO:0000259" key="5">
    <source>
        <dbReference type="PROSITE" id="PS51206"/>
    </source>
</evidence>
<evidence type="ECO:0000313" key="6">
    <source>
        <dbReference type="EMBL" id="QKU35601.1"/>
    </source>
</evidence>
<reference evidence="6" key="1">
    <citation type="submission" date="2017-01" db="EMBL/GenBank/DDBJ databases">
        <authorList>
            <person name="Assis F.L."/>
            <person name="Abrahao J.S."/>
            <person name="Silva L."/>
            <person name="Khalil J.B."/>
            <person name="Rodrigues R."/>
            <person name="Silva L.S."/>
            <person name="Arantes T."/>
            <person name="Boratto P."/>
            <person name="Andrade M."/>
            <person name="Kroon E.G."/>
            <person name="Ribeiro B."/>
            <person name="Bergier I."/>
            <person name="Seligmann H."/>
            <person name="Ghigo E."/>
            <person name="Colson P."/>
            <person name="Levasseur A."/>
            <person name="Raoult D."/>
            <person name="Scola B.L."/>
        </authorList>
    </citation>
    <scope>NUCLEOTIDE SEQUENCE</scope>
    <source>
        <strain evidence="6">Soda lake</strain>
    </source>
</reference>
<feature type="compositionally biased region" description="Basic and acidic residues" evidence="4">
    <location>
        <begin position="1"/>
        <end position="22"/>
    </location>
</feature>
<dbReference type="Pfam" id="PF08706">
    <property type="entry name" value="D5_N"/>
    <property type="match status" value="1"/>
</dbReference>
<keyword evidence="2" id="KW-0378">Hydrolase</keyword>
<evidence type="ECO:0000256" key="1">
    <source>
        <dbReference type="ARBA" id="ARBA00022741"/>
    </source>
</evidence>
<dbReference type="InterPro" id="IPR014819">
    <property type="entry name" value="PriCT_2"/>
</dbReference>
<dbReference type="InterPro" id="IPR051620">
    <property type="entry name" value="ORF904-like_C"/>
</dbReference>
<reference evidence="6" key="2">
    <citation type="journal article" date="2018" name="Nat. Commun.">
        <title>Tailed giant Tupanvirus possesses the most complete translational apparatus of the known virosphere.</title>
        <authorList>
            <person name="Abrahao J."/>
            <person name="Silva L."/>
            <person name="Silva L.S."/>
            <person name="Khalil J.Y.B."/>
            <person name="Rodrigues R."/>
            <person name="Arantes T."/>
            <person name="Assis F."/>
            <person name="Boratto P."/>
            <person name="Andrade M."/>
            <person name="Kroon E.G."/>
            <person name="Ribeiro B."/>
            <person name="Bergier I."/>
            <person name="Seligmann H."/>
            <person name="Ghigo E."/>
            <person name="Colson P."/>
            <person name="Levasseur A."/>
            <person name="Kroemer G."/>
            <person name="Raoult D."/>
            <person name="La Scola B."/>
        </authorList>
    </citation>
    <scope>NUCLEOTIDE SEQUENCE [LARGE SCALE GENOMIC DNA]</scope>
    <source>
        <strain evidence="6">Soda lake</strain>
    </source>
</reference>
<dbReference type="PROSITE" id="PS51206">
    <property type="entry name" value="SF3_HELICASE_1"/>
    <property type="match status" value="1"/>
</dbReference>
<feature type="compositionally biased region" description="Low complexity" evidence="4">
    <location>
        <begin position="50"/>
        <end position="62"/>
    </location>
</feature>
<dbReference type="Pfam" id="PF08707">
    <property type="entry name" value="PriCT_2"/>
    <property type="match status" value="1"/>
</dbReference>
<dbReference type="SUPFAM" id="SSF52540">
    <property type="entry name" value="P-loop containing nucleoside triphosphate hydrolases"/>
    <property type="match status" value="1"/>
</dbReference>
<dbReference type="PANTHER" id="PTHR35372:SF2">
    <property type="entry name" value="SF3 HELICASE DOMAIN-CONTAINING PROTEIN"/>
    <property type="match status" value="1"/>
</dbReference>
<accession>A0A6N1P3R1</accession>
<keyword evidence="1" id="KW-0547">Nucleotide-binding</keyword>
<proteinExistence type="predicted"/>
<dbReference type="GO" id="GO:0005524">
    <property type="term" value="F:ATP binding"/>
    <property type="evidence" value="ECO:0007669"/>
    <property type="project" value="UniProtKB-KW"/>
</dbReference>
<keyword evidence="3" id="KW-0067">ATP-binding</keyword>
<sequence>MSLKVDKKANLVEHNKIKNSDKKHTKKSSGSKTSSKSIKNNKKKDKTLIKKSSGSKTSSKSIKNNKKKDKTLIKKTSTPKDDNLNELERLYNFMKKYKNESKKKSGKNLPWTHSMTYEPYGCYDIPDDMYPKFRKLYEDAIVAGYKPHITEKHKKYGPIVIDLDFVQSKENGKRYYTNNMIANIIKLYNKIIKKYLNVYNNCMDAYVSEKKEPTLRGGSYHDGLHIVYPYICTKPSLQMLMRQEFIKLAEEHNIFKRIPLINDLDNVFDKGVIYNVGWMLYGSRKNTSSHVYYVTHIYSTANGKVFDTLIPGEDITTRNYIKHFIDVLSCRRFFSENDITELADGIDPLDIDNELDKLKETLVEGNNKKEEITALMGEDINFIKAVSEETLVEAKNLVKLFSKERATNYHSWIQVGWCLHNVDYRLLGDWIEFSKKCPGKFKKGECEQLWKKMKSSSYTMATLHYFASKDNPDKYLKMKEERLNKLIQDGLEASHNTIAKLLMEKYKFIYRCASIKHNIWYEFKNHRWVEIDSAFSLRKLISDVLTIEYGKKQSYLYDLAKEKQGYDKEQCYNEAARISKVIKQLNNSTFKNGVIRECADIAYDPEFLKNLDENIYLICFENGVYDLQAENFRDGCPDDYISLCTGYKYMEYDKNDEYSKDIKSFMKKIQPDSVMRKYLLTLLSTCLAGSISEESFYVFTGSGANGKSKLMELMKYTLGDLFKPMDIMVLVGKRTSSSSATPELADKKGIRICPFDEPKATDEINTGFMKIFTGGDMITARALFKEPIYFKPQFKPFLLCNHLPNIKSDDEGTWRRLKVIPFLSKFIKSSDATKTMKKNGLDASKGQFWADGNLSEKLPEWKQVFMGMLIKYYKKYKTGGLVHPKLVTQHTAEYRKRCDVFQDFIGDYLEKTGEAKDTINVTTLHEGMRSWYRANYDGKAPNTKELRNYLQHRMTISYNSKTDSLTGYKLKTNDNEEATLDELTNLHK</sequence>
<dbReference type="InterPro" id="IPR056443">
    <property type="entry name" value="AEP_C962R"/>
</dbReference>
<name>A0A6N1P3R1_9VIRU</name>
<dbReference type="EMBL" id="KY523104">
    <property type="protein sequence ID" value="QKU35601.1"/>
    <property type="molecule type" value="Genomic_DNA"/>
</dbReference>
<dbReference type="Pfam" id="PF23162">
    <property type="entry name" value="AEP_C962R"/>
    <property type="match status" value="1"/>
</dbReference>
<dbReference type="InterPro" id="IPR027417">
    <property type="entry name" value="P-loop_NTPase"/>
</dbReference>
<feature type="domain" description="SF3 helicase" evidence="5">
    <location>
        <begin position="674"/>
        <end position="835"/>
    </location>
</feature>
<organism evidence="6">
    <name type="scientific">Tupanvirus soda lake</name>
    <dbReference type="NCBI Taxonomy" id="2126985"/>
    <lineage>
        <taxon>Viruses</taxon>
        <taxon>Varidnaviria</taxon>
        <taxon>Bamfordvirae</taxon>
        <taxon>Nucleocytoviricota</taxon>
        <taxon>Megaviricetes</taxon>
        <taxon>Imitervirales</taxon>
        <taxon>Mimiviridae</taxon>
        <taxon>Megamimivirinae</taxon>
        <taxon>Tupanvirus</taxon>
        <taxon>Tupanvirus salinum</taxon>
    </lineage>
</organism>
<feature type="region of interest" description="Disordered" evidence="4">
    <location>
        <begin position="1"/>
        <end position="81"/>
    </location>
</feature>
<protein>
    <submittedName>
        <fullName evidence="6">D5-ATPase-helicase</fullName>
    </submittedName>
</protein>
<dbReference type="RefSeq" id="YP_010782273.1">
    <property type="nucleotide sequence ID" value="NC_075039.1"/>
</dbReference>
<dbReference type="Gene3D" id="3.40.50.300">
    <property type="entry name" value="P-loop containing nucleotide triphosphate hydrolases"/>
    <property type="match status" value="1"/>
</dbReference>
<keyword evidence="6" id="KW-0347">Helicase</keyword>
<evidence type="ECO:0000256" key="2">
    <source>
        <dbReference type="ARBA" id="ARBA00022801"/>
    </source>
</evidence>
<dbReference type="GO" id="GO:0004386">
    <property type="term" value="F:helicase activity"/>
    <property type="evidence" value="ECO:0007669"/>
    <property type="project" value="UniProtKB-KW"/>
</dbReference>
<evidence type="ECO:0000256" key="3">
    <source>
        <dbReference type="ARBA" id="ARBA00022840"/>
    </source>
</evidence>
<dbReference type="NCBIfam" id="TIGR01613">
    <property type="entry name" value="primase_Cterm"/>
    <property type="match status" value="1"/>
</dbReference>
<dbReference type="InterPro" id="IPR006500">
    <property type="entry name" value="Helicase_put_C_phage/plasmid"/>
</dbReference>
<dbReference type="GO" id="GO:0016817">
    <property type="term" value="F:hydrolase activity, acting on acid anhydrides"/>
    <property type="evidence" value="ECO:0007669"/>
    <property type="project" value="InterPro"/>
</dbReference>